<feature type="region of interest" description="Disordered" evidence="2">
    <location>
        <begin position="381"/>
        <end position="409"/>
    </location>
</feature>
<proteinExistence type="predicted"/>
<evidence type="ECO:0000313" key="4">
    <source>
        <dbReference type="Proteomes" id="UP000472320"/>
    </source>
</evidence>
<evidence type="ECO:0000313" key="3">
    <source>
        <dbReference type="EMBL" id="MTW11434.1"/>
    </source>
</evidence>
<evidence type="ECO:0000256" key="2">
    <source>
        <dbReference type="SAM" id="MobiDB-lite"/>
    </source>
</evidence>
<dbReference type="OrthoDB" id="8695541at2"/>
<feature type="compositionally biased region" description="Basic and acidic residues" evidence="2">
    <location>
        <begin position="381"/>
        <end position="393"/>
    </location>
</feature>
<reference evidence="3 4" key="1">
    <citation type="submission" date="2019-11" db="EMBL/GenBank/DDBJ databases">
        <title>Type strains purchased from KCTC, JCM and DSMZ.</title>
        <authorList>
            <person name="Lu H."/>
        </authorList>
    </citation>
    <scope>NUCLEOTIDE SEQUENCE [LARGE SCALE GENOMIC DNA]</scope>
    <source>
        <strain evidence="3 4">JCM 31587</strain>
    </source>
</reference>
<sequence length="1453" mass="152385">MSALGSLVVKLALEYAEYTKGLDKSDQAALQFAERTQKHFDTASQAGNEFMGGLVKGAIGAVAALASVGAAMESLNHAVDRLATLDDLTQKTGASVENLSRMQQVASAFGHDFGGVDAALSKLAKGMAGVDDDSNKVNKALHALGISAKDSAGKMRDPSEVFIEASKKLATYGDSATKTRLVNDLLGKSGADLLPYMNDVSESLDKFQGFSAEAAANAAKFQDQFGMMRAKFEAFVTQIATGMLPAMNDLVEVFTESASKADGLSTTKVADWADDAAVGFARLVDVALLIPRILSAISGSFKVVWADMKLITEIGDNLSPLNVARKVAAGGDPLGDVRKAWAEHQSQLEAANQKYDDLWNKPANEYEQAMLKKLADRKAAEAGGAQDEKKGELKYQAGGGSGDDKSDYDHLNKSLQQRIALAEREIAVGKALKESEKELAALMRGRAEGTVKLTDAEFDKLKAGIATLDVDQRIIAGRQNIEALNKKLQDDSRKAVDDAIHEAERNEKLAETIGLTTAEIEAAGLARAEEQLAQRATLGLTKDEIDALERLIAAKRRSSAAASRVDEVKDAKKGLDDVNAFLDPAKAKSFGEALRNAFGAAGGEIAKLTGAMDDYGQRQAAIAKQRGNAAKAYLNGLMTEKEYQKDIAALNAAETKSRLAGYGDMAGAAAGFFGEQSKGYQVLMAVSKVFHAAELAMTMAELVPKGIAAVLNQGTGDPYTAFGRMAAMAAIVAGLGVAIGGVGGGGGGQVSAKDRQAAQGTGSVLGDSKAKSDSIAKSLDIVASNSGIELSHTSGMLDALRGIESNIAGLVNVLARNGSLSGDVTPGSKAGADSFGNSTMGVLNTGGPFGLLLDKVTGGAVGNITGKILGSIFGGKVSTLDTGLTADSASLGSVLAGGLKARQYTETKKSGGWFHSDKYSTTTAALGKEANDQFTKVITGMAGSIQEAGKLLGIDGDAFTNHLKSFVVEVGKISIKDLKPEEIQKQLEAVFSKLGDDMARFSVGGLEQFQEVGEGYLQTLARVASNYANLDSVLASIGATFGSVGMESLVARERFLQLTGGVKDLNDKTKSFAEKFLTEAERLAPVQKWVDQQMAALGLANVTTMEQYKQTVLNLANSGALATEAGAKQYAGLLDLADAFAKTHEQTKVLVRDEKDIANERADLQSQLDDLTLNSTQLLARQRDALDASNRSLFDQVQAAKAVRDAQEQAKSSLGSFISKMESFAATTAGLNNSLALGGLSNLTPEQQYAEARRQFERTRQLAAVGDANAQGQLGAVEQAFLQLSQKINGSDAQYSSDLAAVMRTNDEFSQWANESVDVAKASLDALSDSAASLADISAMLKEIALTGATQSVLNARAEVQTSAQASSAINYSAMGTSNMIPLVDEIKALRASNEAMAAELKGLRSDQQKQTGDLITAGAGAAQHAAETVVEGVRQAVTDSAYAQANSVRTIS</sequence>
<keyword evidence="1" id="KW-0175">Coiled coil</keyword>
<dbReference type="RefSeq" id="WP_155454393.1">
    <property type="nucleotide sequence ID" value="NZ_WNKX01000008.1"/>
</dbReference>
<accession>A0A6L6QH84</accession>
<dbReference type="EMBL" id="WNKX01000008">
    <property type="protein sequence ID" value="MTW11434.1"/>
    <property type="molecule type" value="Genomic_DNA"/>
</dbReference>
<dbReference type="Proteomes" id="UP000472320">
    <property type="component" value="Unassembled WGS sequence"/>
</dbReference>
<feature type="coiled-coil region" evidence="1">
    <location>
        <begin position="1154"/>
        <end position="1181"/>
    </location>
</feature>
<protein>
    <recommendedName>
        <fullName evidence="5">Bacteriophage tail tape measure N-terminal domain-containing protein</fullName>
    </recommendedName>
</protein>
<comment type="caution">
    <text evidence="3">The sequence shown here is derived from an EMBL/GenBank/DDBJ whole genome shotgun (WGS) entry which is preliminary data.</text>
</comment>
<evidence type="ECO:0000256" key="1">
    <source>
        <dbReference type="SAM" id="Coils"/>
    </source>
</evidence>
<gene>
    <name evidence="3" type="ORF">GM658_12585</name>
</gene>
<name>A0A6L6QH84_9BURK</name>
<evidence type="ECO:0008006" key="5">
    <source>
        <dbReference type="Google" id="ProtNLM"/>
    </source>
</evidence>
<keyword evidence="4" id="KW-1185">Reference proteome</keyword>
<organism evidence="3 4">
    <name type="scientific">Massilia eburnea</name>
    <dbReference type="NCBI Taxonomy" id="1776165"/>
    <lineage>
        <taxon>Bacteria</taxon>
        <taxon>Pseudomonadati</taxon>
        <taxon>Pseudomonadota</taxon>
        <taxon>Betaproteobacteria</taxon>
        <taxon>Burkholderiales</taxon>
        <taxon>Oxalobacteraceae</taxon>
        <taxon>Telluria group</taxon>
        <taxon>Massilia</taxon>
    </lineage>
</organism>